<dbReference type="SUPFAM" id="SSF51206">
    <property type="entry name" value="cAMP-binding domain-like"/>
    <property type="match status" value="1"/>
</dbReference>
<organism evidence="6 7">
    <name type="scientific">Sphingobium limneticum</name>
    <dbReference type="NCBI Taxonomy" id="1007511"/>
    <lineage>
        <taxon>Bacteria</taxon>
        <taxon>Pseudomonadati</taxon>
        <taxon>Pseudomonadota</taxon>
        <taxon>Alphaproteobacteria</taxon>
        <taxon>Sphingomonadales</taxon>
        <taxon>Sphingomonadaceae</taxon>
        <taxon>Sphingobium</taxon>
    </lineage>
</organism>
<protein>
    <submittedName>
        <fullName evidence="6">Crp/Fnr family transcriptional regulator</fullName>
    </submittedName>
</protein>
<evidence type="ECO:0000256" key="2">
    <source>
        <dbReference type="ARBA" id="ARBA00023125"/>
    </source>
</evidence>
<name>A0A5J5I2T7_9SPHN</name>
<evidence type="ECO:0000313" key="6">
    <source>
        <dbReference type="EMBL" id="KAA9029236.1"/>
    </source>
</evidence>
<keyword evidence="2" id="KW-0238">DNA-binding</keyword>
<evidence type="ECO:0000259" key="4">
    <source>
        <dbReference type="PROSITE" id="PS51063"/>
    </source>
</evidence>
<dbReference type="Proteomes" id="UP000325933">
    <property type="component" value="Unassembled WGS sequence"/>
</dbReference>
<reference evidence="7 8" key="1">
    <citation type="submission" date="2019-09" db="EMBL/GenBank/DDBJ databases">
        <authorList>
            <person name="Feng G."/>
        </authorList>
    </citation>
    <scope>NUCLEOTIDE SEQUENCE [LARGE SCALE GENOMIC DNA]</scope>
    <source>
        <strain evidence="6 7">KACC 19283</strain>
        <strain evidence="5 8">KACC 19284</strain>
    </source>
</reference>
<dbReference type="InterPro" id="IPR036390">
    <property type="entry name" value="WH_DNA-bd_sf"/>
</dbReference>
<dbReference type="EMBL" id="VYQB01000027">
    <property type="protein sequence ID" value="KAA9011913.1"/>
    <property type="molecule type" value="Genomic_DNA"/>
</dbReference>
<dbReference type="Gene3D" id="1.10.10.10">
    <property type="entry name" value="Winged helix-like DNA-binding domain superfamily/Winged helix DNA-binding domain"/>
    <property type="match status" value="1"/>
</dbReference>
<dbReference type="GO" id="GO:0003677">
    <property type="term" value="F:DNA binding"/>
    <property type="evidence" value="ECO:0007669"/>
    <property type="project" value="UniProtKB-KW"/>
</dbReference>
<comment type="caution">
    <text evidence="6">The sequence shown here is derived from an EMBL/GenBank/DDBJ whole genome shotgun (WGS) entry which is preliminary data.</text>
</comment>
<evidence type="ECO:0000256" key="3">
    <source>
        <dbReference type="ARBA" id="ARBA00023163"/>
    </source>
</evidence>
<dbReference type="InterPro" id="IPR014710">
    <property type="entry name" value="RmlC-like_jellyroll"/>
</dbReference>
<dbReference type="GO" id="GO:0006355">
    <property type="term" value="P:regulation of DNA-templated transcription"/>
    <property type="evidence" value="ECO:0007669"/>
    <property type="project" value="InterPro"/>
</dbReference>
<dbReference type="PROSITE" id="PS51063">
    <property type="entry name" value="HTH_CRP_2"/>
    <property type="match status" value="1"/>
</dbReference>
<sequence>MSSITNLDFFARRLSQRAALDEEDRAAVSALPFQHRYLNPSAYVVREGEPPRPHCSFVLSGLAFRHKLTVHGARQIVSIHLAGDLLDLQHLFLNIADHSVQALTELEVADIDRDALREMALERPAVGQALWIDGLVDASIYREWVLNVGRRDARARIAHILCEIAVRMHAAGVIDAADFHLPMTQEQLGDATGMTSVHVNRTLKALAKDGLIDHSGRWIAIQDWNKIRREGDFNPLYLHLDQVAPHLPGPLSSMFP</sequence>
<dbReference type="SMART" id="SM00419">
    <property type="entry name" value="HTH_CRP"/>
    <property type="match status" value="1"/>
</dbReference>
<dbReference type="InterPro" id="IPR012318">
    <property type="entry name" value="HTH_CRP"/>
</dbReference>
<dbReference type="AlphaFoldDB" id="A0A5J5I2T7"/>
<evidence type="ECO:0000256" key="1">
    <source>
        <dbReference type="ARBA" id="ARBA00023015"/>
    </source>
</evidence>
<dbReference type="Proteomes" id="UP000326364">
    <property type="component" value="Unassembled WGS sequence"/>
</dbReference>
<dbReference type="InterPro" id="IPR018490">
    <property type="entry name" value="cNMP-bd_dom_sf"/>
</dbReference>
<keyword evidence="8" id="KW-1185">Reference proteome</keyword>
<dbReference type="RefSeq" id="WP_120251135.1">
    <property type="nucleotide sequence ID" value="NZ_JBNNIY010000008.1"/>
</dbReference>
<evidence type="ECO:0000313" key="5">
    <source>
        <dbReference type="EMBL" id="KAA9011913.1"/>
    </source>
</evidence>
<dbReference type="InterPro" id="IPR036388">
    <property type="entry name" value="WH-like_DNA-bd_sf"/>
</dbReference>
<dbReference type="Pfam" id="PF13545">
    <property type="entry name" value="HTH_Crp_2"/>
    <property type="match status" value="1"/>
</dbReference>
<keyword evidence="1" id="KW-0805">Transcription regulation</keyword>
<dbReference type="SUPFAM" id="SSF46785">
    <property type="entry name" value="Winged helix' DNA-binding domain"/>
    <property type="match status" value="1"/>
</dbReference>
<dbReference type="EMBL" id="VYQA01000008">
    <property type="protein sequence ID" value="KAA9029236.1"/>
    <property type="molecule type" value="Genomic_DNA"/>
</dbReference>
<evidence type="ECO:0000313" key="8">
    <source>
        <dbReference type="Proteomes" id="UP000326364"/>
    </source>
</evidence>
<dbReference type="Pfam" id="PF00027">
    <property type="entry name" value="cNMP_binding"/>
    <property type="match status" value="1"/>
</dbReference>
<gene>
    <name evidence="6" type="ORF">F4U95_11935</name>
    <name evidence="5" type="ORF">F4U96_22160</name>
</gene>
<dbReference type="CDD" id="cd00038">
    <property type="entry name" value="CAP_ED"/>
    <property type="match status" value="1"/>
</dbReference>
<proteinExistence type="predicted"/>
<accession>A0A5J5I2T7</accession>
<evidence type="ECO:0000313" key="7">
    <source>
        <dbReference type="Proteomes" id="UP000325933"/>
    </source>
</evidence>
<dbReference type="Gene3D" id="2.60.120.10">
    <property type="entry name" value="Jelly Rolls"/>
    <property type="match status" value="1"/>
</dbReference>
<feature type="domain" description="HTH crp-type" evidence="4">
    <location>
        <begin position="151"/>
        <end position="225"/>
    </location>
</feature>
<keyword evidence="3" id="KW-0804">Transcription</keyword>
<dbReference type="InterPro" id="IPR000595">
    <property type="entry name" value="cNMP-bd_dom"/>
</dbReference>